<dbReference type="EMBL" id="BDGJ01000215">
    <property type="protein sequence ID" value="GAW94336.1"/>
    <property type="molecule type" value="Genomic_DNA"/>
</dbReference>
<evidence type="ECO:0000256" key="1">
    <source>
        <dbReference type="SAM" id="Coils"/>
    </source>
</evidence>
<sequence length="156" mass="18161">MTTGKLLTPSKEEWRKRYAATETRQGKRAKKRSGFKQFLAGLFLFVLWIGTVYVAYSYIENRLAEQHAMLQAYIDRQVQNIQETNALNIQTIVQKQERLLSELTKIKRALEEADEVISQSNSTREALDERITQLDKQLENLKESLRILQETVDAKN</sequence>
<protein>
    <submittedName>
        <fullName evidence="3">Uncharacterized protein</fullName>
    </submittedName>
</protein>
<feature type="transmembrane region" description="Helical" evidence="2">
    <location>
        <begin position="38"/>
        <end position="59"/>
    </location>
</feature>
<evidence type="ECO:0000313" key="4">
    <source>
        <dbReference type="Proteomes" id="UP000197032"/>
    </source>
</evidence>
<proteinExistence type="predicted"/>
<feature type="coiled-coil region" evidence="1">
    <location>
        <begin position="93"/>
        <end position="151"/>
    </location>
</feature>
<organism evidence="3 4">
    <name type="scientific">Calderihabitans maritimus</name>
    <dbReference type="NCBI Taxonomy" id="1246530"/>
    <lineage>
        <taxon>Bacteria</taxon>
        <taxon>Bacillati</taxon>
        <taxon>Bacillota</taxon>
        <taxon>Clostridia</taxon>
        <taxon>Neomoorellales</taxon>
        <taxon>Calderihabitantaceae</taxon>
        <taxon>Calderihabitans</taxon>
    </lineage>
</organism>
<keyword evidence="2" id="KW-0812">Transmembrane</keyword>
<keyword evidence="4" id="KW-1185">Reference proteome</keyword>
<accession>A0A1Z5HXS9</accession>
<keyword evidence="2" id="KW-0472">Membrane</keyword>
<reference evidence="4" key="1">
    <citation type="journal article" date="2017" name="Appl. Environ. Microbiol.">
        <title>Genomic Analysis of Calderihabitans maritimus KKC1, a Thermophilic, Hydrogenogenic, Carboxydotrophic Bacterium Isolated from Marine Sediment.</title>
        <authorList>
            <person name="Omae K."/>
            <person name="Yoneda Y."/>
            <person name="Fukuyama Y."/>
            <person name="Yoshida T."/>
            <person name="Sako Y."/>
        </authorList>
    </citation>
    <scope>NUCLEOTIDE SEQUENCE [LARGE SCALE GENOMIC DNA]</scope>
    <source>
        <strain evidence="4">KKC1</strain>
    </source>
</reference>
<dbReference type="Proteomes" id="UP000197032">
    <property type="component" value="Unassembled WGS sequence"/>
</dbReference>
<name>A0A1Z5HXS9_9FIRM</name>
<keyword evidence="2" id="KW-1133">Transmembrane helix</keyword>
<gene>
    <name evidence="3" type="ORF">KKC1_34440</name>
</gene>
<evidence type="ECO:0000313" key="3">
    <source>
        <dbReference type="EMBL" id="GAW94336.1"/>
    </source>
</evidence>
<comment type="caution">
    <text evidence="3">The sequence shown here is derived from an EMBL/GenBank/DDBJ whole genome shotgun (WGS) entry which is preliminary data.</text>
</comment>
<dbReference type="RefSeq" id="WP_088555300.1">
    <property type="nucleotide sequence ID" value="NZ_BDGJ01000215.1"/>
</dbReference>
<evidence type="ECO:0000256" key="2">
    <source>
        <dbReference type="SAM" id="Phobius"/>
    </source>
</evidence>
<keyword evidence="1" id="KW-0175">Coiled coil</keyword>
<dbReference type="AlphaFoldDB" id="A0A1Z5HXS9"/>